<dbReference type="AlphaFoldDB" id="A0A9D7SDZ5"/>
<comment type="catalytic activity">
    <reaction evidence="2">
        <text>arsenite(in) + ATP + H2O = arsenite(out) + ADP + phosphate + H(+)</text>
        <dbReference type="Rhea" id="RHEA:11348"/>
        <dbReference type="ChEBI" id="CHEBI:15377"/>
        <dbReference type="ChEBI" id="CHEBI:15378"/>
        <dbReference type="ChEBI" id="CHEBI:29242"/>
        <dbReference type="ChEBI" id="CHEBI:30616"/>
        <dbReference type="ChEBI" id="CHEBI:43474"/>
        <dbReference type="ChEBI" id="CHEBI:456216"/>
        <dbReference type="EC" id="7.3.2.7"/>
    </reaction>
</comment>
<dbReference type="GO" id="GO:0005524">
    <property type="term" value="F:ATP binding"/>
    <property type="evidence" value="ECO:0007669"/>
    <property type="project" value="InterPro"/>
</dbReference>
<evidence type="ECO:0000259" key="4">
    <source>
        <dbReference type="Pfam" id="PF02374"/>
    </source>
</evidence>
<evidence type="ECO:0000313" key="6">
    <source>
        <dbReference type="Proteomes" id="UP000886657"/>
    </source>
</evidence>
<name>A0A9D7SDZ5_9BACT</name>
<evidence type="ECO:0000256" key="2">
    <source>
        <dbReference type="ARBA" id="ARBA00052296"/>
    </source>
</evidence>
<evidence type="ECO:0000313" key="5">
    <source>
        <dbReference type="EMBL" id="MBK9795158.1"/>
    </source>
</evidence>
<dbReference type="Pfam" id="PF02374">
    <property type="entry name" value="ArsA_ATPase"/>
    <property type="match status" value="1"/>
</dbReference>
<gene>
    <name evidence="5" type="ORF">IPP58_01430</name>
</gene>
<evidence type="ECO:0000256" key="3">
    <source>
        <dbReference type="ARBA" id="ARBA00066752"/>
    </source>
</evidence>
<dbReference type="PANTHER" id="PTHR10803">
    <property type="entry name" value="ARSENICAL PUMP-DRIVING ATPASE ARSENITE-TRANSLOCATING ATPASE"/>
    <property type="match status" value="1"/>
</dbReference>
<dbReference type="CDD" id="cd02035">
    <property type="entry name" value="ArsA"/>
    <property type="match status" value="1"/>
</dbReference>
<evidence type="ECO:0000256" key="1">
    <source>
        <dbReference type="ARBA" id="ARBA00011040"/>
    </source>
</evidence>
<dbReference type="EMBL" id="JADKIO010000004">
    <property type="protein sequence ID" value="MBK9795158.1"/>
    <property type="molecule type" value="Genomic_DNA"/>
</dbReference>
<dbReference type="InterPro" id="IPR025723">
    <property type="entry name" value="ArsA/GET3_ATPase-like"/>
</dbReference>
<comment type="caution">
    <text evidence="5">The sequence shown here is derived from an EMBL/GenBank/DDBJ whole genome shotgun (WGS) entry which is preliminary data.</text>
</comment>
<dbReference type="Gene3D" id="3.40.50.300">
    <property type="entry name" value="P-loop containing nucleotide triphosphate hydrolases"/>
    <property type="match status" value="1"/>
</dbReference>
<dbReference type="PANTHER" id="PTHR10803:SF3">
    <property type="entry name" value="ATPASE GET3"/>
    <property type="match status" value="1"/>
</dbReference>
<dbReference type="InterPro" id="IPR016300">
    <property type="entry name" value="ATPase_ArsA/GET3"/>
</dbReference>
<protein>
    <recommendedName>
        <fullName evidence="3">arsenite-transporting ATPase</fullName>
        <ecNumber evidence="3">7.3.2.7</ecNumber>
    </recommendedName>
</protein>
<dbReference type="GO" id="GO:0015446">
    <property type="term" value="F:ATPase-coupled arsenite transmembrane transporter activity"/>
    <property type="evidence" value="ECO:0007669"/>
    <property type="project" value="UniProtKB-EC"/>
</dbReference>
<dbReference type="GO" id="GO:0016887">
    <property type="term" value="F:ATP hydrolysis activity"/>
    <property type="evidence" value="ECO:0007669"/>
    <property type="project" value="InterPro"/>
</dbReference>
<comment type="similarity">
    <text evidence="1">Belongs to the arsA ATPase family.</text>
</comment>
<dbReference type="Proteomes" id="UP000886657">
    <property type="component" value="Unassembled WGS sequence"/>
</dbReference>
<reference evidence="5" key="1">
    <citation type="submission" date="2020-10" db="EMBL/GenBank/DDBJ databases">
        <title>Connecting structure to function with the recovery of over 1000 high-quality activated sludge metagenome-assembled genomes encoding full-length rRNA genes using long-read sequencing.</title>
        <authorList>
            <person name="Singleton C.M."/>
            <person name="Petriglieri F."/>
            <person name="Kristensen J.M."/>
            <person name="Kirkegaard R.H."/>
            <person name="Michaelsen T.Y."/>
            <person name="Andersen M.H."/>
            <person name="Karst S.M."/>
            <person name="Dueholm M.S."/>
            <person name="Nielsen P.H."/>
            <person name="Albertsen M."/>
        </authorList>
    </citation>
    <scope>NUCLEOTIDE SEQUENCE</scope>
    <source>
        <strain evidence="5">Skiv_18-Q3-R9-52_MAXAC.067</strain>
    </source>
</reference>
<accession>A0A9D7SDZ5</accession>
<dbReference type="SUPFAM" id="SSF52540">
    <property type="entry name" value="P-loop containing nucleoside triphosphate hydrolases"/>
    <property type="match status" value="1"/>
</dbReference>
<feature type="domain" description="ArsA/GET3 Anion-transporting ATPase-like" evidence="4">
    <location>
        <begin position="11"/>
        <end position="161"/>
    </location>
</feature>
<sequence length="291" mass="30650">MSALDRLAERQLVLVTGKGGVGKTTLTAVLGSLMATRGRRVLLLEVDPRESLHQALGTEPSGGELVEALPRLSLQNLQPGAVIEGLVREKVPIAYLVRKITESPAFHQFVEGAPGLKETALLGYAYRVLQSGHRPGFDMVIVDAPATGHSATLLAAPGLLAQAAQGGQLGDMAADLAAFLADATRCGVLLATLAEEMPVQETLELIAMLQAKFGLRPDLVVANGLYPEPEPSGIQGPPGELLRARRQLNMAELARLAAAWKGPLAELPLLPLDRGPSLVTALVGRLEEADP</sequence>
<dbReference type="EC" id="7.3.2.7" evidence="3"/>
<dbReference type="InterPro" id="IPR027417">
    <property type="entry name" value="P-loop_NTPase"/>
</dbReference>
<proteinExistence type="inferred from homology"/>
<organism evidence="5 6">
    <name type="scientific">Candidatus Geothrix skivensis</name>
    <dbReference type="NCBI Taxonomy" id="2954439"/>
    <lineage>
        <taxon>Bacteria</taxon>
        <taxon>Pseudomonadati</taxon>
        <taxon>Acidobacteriota</taxon>
        <taxon>Holophagae</taxon>
        <taxon>Holophagales</taxon>
        <taxon>Holophagaceae</taxon>
        <taxon>Geothrix</taxon>
    </lineage>
</organism>